<dbReference type="EMBL" id="MQWA01000001">
    <property type="protein sequence ID" value="PQJ27740.1"/>
    <property type="molecule type" value="Genomic_DNA"/>
</dbReference>
<name>A0A2S7TZG9_9BACT</name>
<protein>
    <submittedName>
        <fullName evidence="1">Uncharacterized protein</fullName>
    </submittedName>
</protein>
<keyword evidence="2" id="KW-1185">Reference proteome</keyword>
<evidence type="ECO:0000313" key="2">
    <source>
        <dbReference type="Proteomes" id="UP000239907"/>
    </source>
</evidence>
<gene>
    <name evidence="1" type="ORF">BSZ32_03970</name>
</gene>
<organism evidence="1 2">
    <name type="scientific">Rubritalea profundi</name>
    <dbReference type="NCBI Taxonomy" id="1658618"/>
    <lineage>
        <taxon>Bacteria</taxon>
        <taxon>Pseudomonadati</taxon>
        <taxon>Verrucomicrobiota</taxon>
        <taxon>Verrucomicrobiia</taxon>
        <taxon>Verrucomicrobiales</taxon>
        <taxon>Rubritaleaceae</taxon>
        <taxon>Rubritalea</taxon>
    </lineage>
</organism>
<comment type="caution">
    <text evidence="1">The sequence shown here is derived from an EMBL/GenBank/DDBJ whole genome shotgun (WGS) entry which is preliminary data.</text>
</comment>
<reference evidence="1 2" key="1">
    <citation type="submission" date="2016-12" db="EMBL/GenBank/DDBJ databases">
        <title>Study of bacterial adaptation to deep sea.</title>
        <authorList>
            <person name="Song J."/>
            <person name="Yoshizawa S."/>
            <person name="Kogure K."/>
        </authorList>
    </citation>
    <scope>NUCLEOTIDE SEQUENCE [LARGE SCALE GENOMIC DNA]</scope>
    <source>
        <strain evidence="1 2">SAORIC-165</strain>
    </source>
</reference>
<dbReference type="RefSeq" id="WP_206018715.1">
    <property type="nucleotide sequence ID" value="NZ_MQWA01000001.1"/>
</dbReference>
<feature type="non-terminal residue" evidence="1">
    <location>
        <position position="1"/>
    </location>
</feature>
<proteinExistence type="predicted"/>
<evidence type="ECO:0000313" key="1">
    <source>
        <dbReference type="EMBL" id="PQJ27740.1"/>
    </source>
</evidence>
<sequence>SVKAFPPIPKKQLDYLATAEVLGVYRRVVILQNPYVIMDSEAYLSLSLSFLCVCDKKQGPIHPLGDWNQQH</sequence>
<dbReference type="AlphaFoldDB" id="A0A2S7TZG9"/>
<accession>A0A2S7TZG9</accession>
<dbReference type="Proteomes" id="UP000239907">
    <property type="component" value="Unassembled WGS sequence"/>
</dbReference>